<evidence type="ECO:0000313" key="3">
    <source>
        <dbReference type="Proteomes" id="UP000183263"/>
    </source>
</evidence>
<evidence type="ECO:0000313" key="2">
    <source>
        <dbReference type="EMBL" id="SDI60955.1"/>
    </source>
</evidence>
<dbReference type="RefSeq" id="WP_371842142.1">
    <property type="nucleotide sequence ID" value="NZ_CP048813.1"/>
</dbReference>
<reference evidence="2 3" key="1">
    <citation type="submission" date="2016-10" db="EMBL/GenBank/DDBJ databases">
        <authorList>
            <person name="de Groot N.N."/>
        </authorList>
    </citation>
    <scope>NUCLEOTIDE SEQUENCE [LARGE SCALE GENOMIC DNA]</scope>
    <source>
        <strain evidence="2 3">DSM 44892</strain>
    </source>
</reference>
<sequence length="243" mass="26290">MRIDQGFQRNSRRLRWAACVLVVVAYAATCDTVLDPFRTAPAPGSPTREQLDTLLAAVESVPSRPRPGGYERGCSGGQACVFGPAWTDANDAAHGRDGCDTRNNVLGTTLTSVAFQPGTGECVVASGTLADPYSGVLVDFTRADGAAVHVDHVYPLATAWDMGASEWTREQRIRFANDVEFNLLAVNRRDNMDKGDKTPADWLPPHPAYHCFYAGKYLTVAVQYALPVTDADRRALADVAARC</sequence>
<dbReference type="Pfam" id="PF07510">
    <property type="entry name" value="GmrSD_C"/>
    <property type="match status" value="1"/>
</dbReference>
<accession>A0A1G8LZ83</accession>
<dbReference type="AlphaFoldDB" id="A0A1G8LZ83"/>
<dbReference type="Proteomes" id="UP000183263">
    <property type="component" value="Unassembled WGS sequence"/>
</dbReference>
<keyword evidence="3" id="KW-1185">Reference proteome</keyword>
<dbReference type="PANTHER" id="PTHR24094">
    <property type="entry name" value="SECRETED PROTEIN"/>
    <property type="match status" value="1"/>
</dbReference>
<feature type="domain" description="GmrSD restriction endonucleases C-terminal" evidence="1">
    <location>
        <begin position="100"/>
        <end position="238"/>
    </location>
</feature>
<evidence type="ECO:0000259" key="1">
    <source>
        <dbReference type="Pfam" id="PF07510"/>
    </source>
</evidence>
<protein>
    <recommendedName>
        <fullName evidence="1">GmrSD restriction endonucleases C-terminal domain-containing protein</fullName>
    </recommendedName>
</protein>
<organism evidence="2 3">
    <name type="scientific">Rhodococcus triatomae</name>
    <dbReference type="NCBI Taxonomy" id="300028"/>
    <lineage>
        <taxon>Bacteria</taxon>
        <taxon>Bacillati</taxon>
        <taxon>Actinomycetota</taxon>
        <taxon>Actinomycetes</taxon>
        <taxon>Mycobacteriales</taxon>
        <taxon>Nocardiaceae</taxon>
        <taxon>Rhodococcus</taxon>
    </lineage>
</organism>
<gene>
    <name evidence="2" type="ORF">SAMN05444695_10953</name>
</gene>
<name>A0A1G8LZ83_9NOCA</name>
<dbReference type="EMBL" id="FNDN01000009">
    <property type="protein sequence ID" value="SDI60955.1"/>
    <property type="molecule type" value="Genomic_DNA"/>
</dbReference>
<proteinExistence type="predicted"/>
<dbReference type="PANTHER" id="PTHR24094:SF15">
    <property type="entry name" value="AMP-DEPENDENT SYNTHETASE_LIGASE DOMAIN-CONTAINING PROTEIN-RELATED"/>
    <property type="match status" value="1"/>
</dbReference>
<dbReference type="InterPro" id="IPR011089">
    <property type="entry name" value="GmrSD_C"/>
</dbReference>